<proteinExistence type="predicted"/>
<dbReference type="InterPro" id="IPR053308">
    <property type="entry name" value="Vago-like"/>
</dbReference>
<keyword evidence="5" id="KW-1185">Reference proteome</keyword>
<dbReference type="RefSeq" id="XP_022243920.1">
    <property type="nucleotide sequence ID" value="XM_022388212.1"/>
</dbReference>
<keyword evidence="3" id="KW-0732">Signal</keyword>
<name>A0ABM1SJW4_LIMPO</name>
<evidence type="ECO:0000313" key="6">
    <source>
        <dbReference type="RefSeq" id="XP_022243920.1"/>
    </source>
</evidence>
<sequence length="107" mass="11697">MKVLMLSLVTLCFFTFVTAYVYIKKVEKKNDGCYDSDFGQIDNQGVIYNDSRCERLDCDANGAEAFIYGAGCGAISVDNPNCKLVPGEGHYPSCCPAPICVSPHKLE</sequence>
<feature type="chain" id="PRO_5045546338" evidence="3">
    <location>
        <begin position="20"/>
        <end position="107"/>
    </location>
</feature>
<protein>
    <submittedName>
        <fullName evidence="6">Toxin-like protein 14</fullName>
    </submittedName>
</protein>
<gene>
    <name evidence="6" type="primary">LOC111086229</name>
</gene>
<feature type="domain" description="Single" evidence="4">
    <location>
        <begin position="33"/>
        <end position="100"/>
    </location>
</feature>
<feature type="signal peptide" evidence="3">
    <location>
        <begin position="1"/>
        <end position="19"/>
    </location>
</feature>
<evidence type="ECO:0000256" key="2">
    <source>
        <dbReference type="ARBA" id="ARBA00022525"/>
    </source>
</evidence>
<dbReference type="Proteomes" id="UP000694941">
    <property type="component" value="Unplaced"/>
</dbReference>
<keyword evidence="2" id="KW-0964">Secreted</keyword>
<dbReference type="InterPro" id="IPR029277">
    <property type="entry name" value="SVWC_dom"/>
</dbReference>
<evidence type="ECO:0000256" key="3">
    <source>
        <dbReference type="SAM" id="SignalP"/>
    </source>
</evidence>
<evidence type="ECO:0000256" key="1">
    <source>
        <dbReference type="ARBA" id="ARBA00004613"/>
    </source>
</evidence>
<organism evidence="5 6">
    <name type="scientific">Limulus polyphemus</name>
    <name type="common">Atlantic horseshoe crab</name>
    <dbReference type="NCBI Taxonomy" id="6850"/>
    <lineage>
        <taxon>Eukaryota</taxon>
        <taxon>Metazoa</taxon>
        <taxon>Ecdysozoa</taxon>
        <taxon>Arthropoda</taxon>
        <taxon>Chelicerata</taxon>
        <taxon>Merostomata</taxon>
        <taxon>Xiphosura</taxon>
        <taxon>Limulidae</taxon>
        <taxon>Limulus</taxon>
    </lineage>
</organism>
<comment type="subcellular location">
    <subcellularLocation>
        <location evidence="1">Secreted</location>
    </subcellularLocation>
</comment>
<dbReference type="GeneID" id="111086229"/>
<dbReference type="PANTHER" id="PTHR39957:SF1">
    <property type="entry name" value="AT09846P1-RELATED"/>
    <property type="match status" value="1"/>
</dbReference>
<accession>A0ABM1SJW4</accession>
<dbReference type="SMART" id="SM01318">
    <property type="entry name" value="SVWC"/>
    <property type="match status" value="1"/>
</dbReference>
<evidence type="ECO:0000259" key="4">
    <source>
        <dbReference type="SMART" id="SM01318"/>
    </source>
</evidence>
<reference evidence="6" key="1">
    <citation type="submission" date="2025-08" db="UniProtKB">
        <authorList>
            <consortium name="RefSeq"/>
        </authorList>
    </citation>
    <scope>IDENTIFICATION</scope>
    <source>
        <tissue evidence="6">Muscle</tissue>
    </source>
</reference>
<dbReference type="Pfam" id="PF15430">
    <property type="entry name" value="SVWC"/>
    <property type="match status" value="1"/>
</dbReference>
<dbReference type="PANTHER" id="PTHR39957">
    <property type="entry name" value="AT09846P1-RELATED"/>
    <property type="match status" value="1"/>
</dbReference>
<evidence type="ECO:0000313" key="5">
    <source>
        <dbReference type="Proteomes" id="UP000694941"/>
    </source>
</evidence>